<reference evidence="2" key="1">
    <citation type="journal article" date="2023" name="Front. Mar. Sci.">
        <title>A new Merluccius polli reference genome to investigate the effects of global change in West African waters.</title>
        <authorList>
            <person name="Mateo J.L."/>
            <person name="Blanco-Fernandez C."/>
            <person name="Garcia-Vazquez E."/>
            <person name="Machado-Schiaffino G."/>
        </authorList>
    </citation>
    <scope>NUCLEOTIDE SEQUENCE</scope>
    <source>
        <strain evidence="2">C29</strain>
        <tissue evidence="2">Fin</tissue>
    </source>
</reference>
<dbReference type="EMBL" id="JAOPHQ010005143">
    <property type="protein sequence ID" value="KAK0136565.1"/>
    <property type="molecule type" value="Genomic_DNA"/>
</dbReference>
<evidence type="ECO:0000313" key="3">
    <source>
        <dbReference type="Proteomes" id="UP001174136"/>
    </source>
</evidence>
<sequence length="94" mass="11081">MAEKQPKRRRSEEHKLKKKGYDQARGRSRVNIGEAFQRWRDLRDLKGLKTDAEVALLLLDRGYVAVLAVHFKRHSEAKYLHLVDVIRKHMMASE</sequence>
<accession>A0AA47NTA6</accession>
<evidence type="ECO:0000313" key="2">
    <source>
        <dbReference type="EMBL" id="KAK0136565.1"/>
    </source>
</evidence>
<feature type="region of interest" description="Disordered" evidence="1">
    <location>
        <begin position="1"/>
        <end position="26"/>
    </location>
</feature>
<protein>
    <submittedName>
        <fullName evidence="2">Uncharacterized protein</fullName>
    </submittedName>
</protein>
<dbReference type="AlphaFoldDB" id="A0AA47NTA6"/>
<proteinExistence type="predicted"/>
<organism evidence="2 3">
    <name type="scientific">Merluccius polli</name>
    <name type="common">Benguela hake</name>
    <name type="synonym">Merluccius cadenati</name>
    <dbReference type="NCBI Taxonomy" id="89951"/>
    <lineage>
        <taxon>Eukaryota</taxon>
        <taxon>Metazoa</taxon>
        <taxon>Chordata</taxon>
        <taxon>Craniata</taxon>
        <taxon>Vertebrata</taxon>
        <taxon>Euteleostomi</taxon>
        <taxon>Actinopterygii</taxon>
        <taxon>Neopterygii</taxon>
        <taxon>Teleostei</taxon>
        <taxon>Neoteleostei</taxon>
        <taxon>Acanthomorphata</taxon>
        <taxon>Zeiogadaria</taxon>
        <taxon>Gadariae</taxon>
        <taxon>Gadiformes</taxon>
        <taxon>Gadoidei</taxon>
        <taxon>Merlucciidae</taxon>
        <taxon>Merluccius</taxon>
    </lineage>
</organism>
<name>A0AA47NTA6_MERPO</name>
<evidence type="ECO:0000256" key="1">
    <source>
        <dbReference type="SAM" id="MobiDB-lite"/>
    </source>
</evidence>
<dbReference type="Proteomes" id="UP001174136">
    <property type="component" value="Unassembled WGS sequence"/>
</dbReference>
<feature type="compositionally biased region" description="Basic and acidic residues" evidence="1">
    <location>
        <begin position="1"/>
        <end position="25"/>
    </location>
</feature>
<comment type="caution">
    <text evidence="2">The sequence shown here is derived from an EMBL/GenBank/DDBJ whole genome shotgun (WGS) entry which is preliminary data.</text>
</comment>
<keyword evidence="3" id="KW-1185">Reference proteome</keyword>
<gene>
    <name evidence="2" type="ORF">N1851_027300</name>
</gene>